<name>A0A934U1Q6_9NOCA</name>
<evidence type="ECO:0000256" key="2">
    <source>
        <dbReference type="PROSITE-ProRule" id="PRU00335"/>
    </source>
</evidence>
<dbReference type="InterPro" id="IPR009057">
    <property type="entry name" value="Homeodomain-like_sf"/>
</dbReference>
<dbReference type="RefSeq" id="WP_199702996.1">
    <property type="nucleotide sequence ID" value="NZ_JAEMNV010000002.1"/>
</dbReference>
<gene>
    <name evidence="4" type="ORF">JGU71_05245</name>
</gene>
<dbReference type="Pfam" id="PF00440">
    <property type="entry name" value="TetR_N"/>
    <property type="match status" value="1"/>
</dbReference>
<comment type="caution">
    <text evidence="4">The sequence shown here is derived from an EMBL/GenBank/DDBJ whole genome shotgun (WGS) entry which is preliminary data.</text>
</comment>
<reference evidence="4" key="1">
    <citation type="submission" date="2020-12" db="EMBL/GenBank/DDBJ databases">
        <title>Antrihabitans popcorni sp. nov. and Antrihabitans auranticaus sp. nov., isolated from a larva cave.</title>
        <authorList>
            <person name="Lee S.D."/>
            <person name="Kim I.S."/>
        </authorList>
    </citation>
    <scope>NUCLEOTIDE SEQUENCE</scope>
    <source>
        <strain evidence="4">YC3-6</strain>
    </source>
</reference>
<dbReference type="PROSITE" id="PS50977">
    <property type="entry name" value="HTH_TETR_2"/>
    <property type="match status" value="1"/>
</dbReference>
<dbReference type="InterPro" id="IPR036271">
    <property type="entry name" value="Tet_transcr_reg_TetR-rel_C_sf"/>
</dbReference>
<dbReference type="InterPro" id="IPR050109">
    <property type="entry name" value="HTH-type_TetR-like_transc_reg"/>
</dbReference>
<dbReference type="Gene3D" id="1.10.357.10">
    <property type="entry name" value="Tetracycline Repressor, domain 2"/>
    <property type="match status" value="1"/>
</dbReference>
<evidence type="ECO:0000256" key="1">
    <source>
        <dbReference type="ARBA" id="ARBA00023125"/>
    </source>
</evidence>
<dbReference type="SUPFAM" id="SSF46689">
    <property type="entry name" value="Homeodomain-like"/>
    <property type="match status" value="1"/>
</dbReference>
<dbReference type="Proteomes" id="UP000655868">
    <property type="component" value="Unassembled WGS sequence"/>
</dbReference>
<keyword evidence="1 2" id="KW-0238">DNA-binding</keyword>
<feature type="DNA-binding region" description="H-T-H motif" evidence="2">
    <location>
        <begin position="41"/>
        <end position="60"/>
    </location>
</feature>
<feature type="domain" description="HTH tetR-type" evidence="3">
    <location>
        <begin position="18"/>
        <end position="78"/>
    </location>
</feature>
<proteinExistence type="predicted"/>
<evidence type="ECO:0000313" key="4">
    <source>
        <dbReference type="EMBL" id="MBJ8338282.1"/>
    </source>
</evidence>
<dbReference type="PRINTS" id="PR00455">
    <property type="entry name" value="HTHTETR"/>
</dbReference>
<evidence type="ECO:0000313" key="5">
    <source>
        <dbReference type="Proteomes" id="UP000655868"/>
    </source>
</evidence>
<dbReference type="InterPro" id="IPR001647">
    <property type="entry name" value="HTH_TetR"/>
</dbReference>
<sequence length="205" mass="22760">MTTPRRRGRPPASDPDAGDTRRRIVEAALELFAEKGFHGTGVAEIGSRADVQRGALYYHIKSKEELLWEVLRDYVTELLVEAEAIVAAGNEPTLTLGNLIRSHVTRIVEHSREVRIQLRDGTSLDDTHAAELQELRDRVQQCWQQVLDKGYADGAFASADHVITNSLLGTVNMVSFWYRPSGGRTPEEIGDLLAALLLDGVKTTR</sequence>
<dbReference type="SUPFAM" id="SSF48498">
    <property type="entry name" value="Tetracyclin repressor-like, C-terminal domain"/>
    <property type="match status" value="1"/>
</dbReference>
<accession>A0A934U1Q6</accession>
<dbReference type="EMBL" id="JAEMNV010000002">
    <property type="protein sequence ID" value="MBJ8338282.1"/>
    <property type="molecule type" value="Genomic_DNA"/>
</dbReference>
<dbReference type="PANTHER" id="PTHR30055">
    <property type="entry name" value="HTH-TYPE TRANSCRIPTIONAL REGULATOR RUTR"/>
    <property type="match status" value="1"/>
</dbReference>
<protein>
    <submittedName>
        <fullName evidence="4">TetR family transcriptional regulator</fullName>
    </submittedName>
</protein>
<dbReference type="PANTHER" id="PTHR30055:SF237">
    <property type="entry name" value="TRANSCRIPTIONAL REPRESSOR MCE3R"/>
    <property type="match status" value="1"/>
</dbReference>
<keyword evidence="5" id="KW-1185">Reference proteome</keyword>
<dbReference type="AlphaFoldDB" id="A0A934U1Q6"/>
<dbReference type="GO" id="GO:0003700">
    <property type="term" value="F:DNA-binding transcription factor activity"/>
    <property type="evidence" value="ECO:0007669"/>
    <property type="project" value="TreeGrafter"/>
</dbReference>
<dbReference type="GO" id="GO:0000976">
    <property type="term" value="F:transcription cis-regulatory region binding"/>
    <property type="evidence" value="ECO:0007669"/>
    <property type="project" value="TreeGrafter"/>
</dbReference>
<dbReference type="InterPro" id="IPR041490">
    <property type="entry name" value="KstR2_TetR_C"/>
</dbReference>
<evidence type="ECO:0000259" key="3">
    <source>
        <dbReference type="PROSITE" id="PS50977"/>
    </source>
</evidence>
<organism evidence="4 5">
    <name type="scientific">Antrihabitans stalagmiti</name>
    <dbReference type="NCBI Taxonomy" id="2799499"/>
    <lineage>
        <taxon>Bacteria</taxon>
        <taxon>Bacillati</taxon>
        <taxon>Actinomycetota</taxon>
        <taxon>Actinomycetes</taxon>
        <taxon>Mycobacteriales</taxon>
        <taxon>Nocardiaceae</taxon>
        <taxon>Antrihabitans</taxon>
    </lineage>
</organism>
<dbReference type="Pfam" id="PF17932">
    <property type="entry name" value="TetR_C_24"/>
    <property type="match status" value="1"/>
</dbReference>
<dbReference type="Gene3D" id="1.10.10.60">
    <property type="entry name" value="Homeodomain-like"/>
    <property type="match status" value="1"/>
</dbReference>